<feature type="domain" description="Aminotransferase class V" evidence="2">
    <location>
        <begin position="70"/>
        <end position="403"/>
    </location>
</feature>
<dbReference type="GO" id="GO:0008483">
    <property type="term" value="F:transaminase activity"/>
    <property type="evidence" value="ECO:0007669"/>
    <property type="project" value="UniProtKB-KW"/>
</dbReference>
<dbReference type="EMBL" id="JAZHOG010000006">
    <property type="protein sequence ID" value="MEJ8568032.1"/>
    <property type="molecule type" value="Genomic_DNA"/>
</dbReference>
<dbReference type="InterPro" id="IPR015421">
    <property type="entry name" value="PyrdxlP-dep_Trfase_major"/>
</dbReference>
<protein>
    <submittedName>
        <fullName evidence="3">Aminotransferase class V-fold PLP-dependent enzyme</fullName>
    </submittedName>
</protein>
<dbReference type="PANTHER" id="PTHR43586">
    <property type="entry name" value="CYSTEINE DESULFURASE"/>
    <property type="match status" value="1"/>
</dbReference>
<name>A0AAW9R6X8_9GAMM</name>
<dbReference type="Gene3D" id="3.40.640.10">
    <property type="entry name" value="Type I PLP-dependent aspartate aminotransferase-like (Major domain)"/>
    <property type="match status" value="1"/>
</dbReference>
<dbReference type="Proteomes" id="UP001359886">
    <property type="component" value="Unassembled WGS sequence"/>
</dbReference>
<evidence type="ECO:0000313" key="4">
    <source>
        <dbReference type="Proteomes" id="UP001359886"/>
    </source>
</evidence>
<keyword evidence="4" id="KW-1185">Reference proteome</keyword>
<organism evidence="3 4">
    <name type="scientific">Elongatibacter sediminis</name>
    <dbReference type="NCBI Taxonomy" id="3119006"/>
    <lineage>
        <taxon>Bacteria</taxon>
        <taxon>Pseudomonadati</taxon>
        <taxon>Pseudomonadota</taxon>
        <taxon>Gammaproteobacteria</taxon>
        <taxon>Chromatiales</taxon>
        <taxon>Wenzhouxiangellaceae</taxon>
        <taxon>Elongatibacter</taxon>
    </lineage>
</organism>
<accession>A0AAW9R6X8</accession>
<dbReference type="InterPro" id="IPR015422">
    <property type="entry name" value="PyrdxlP-dep_Trfase_small"/>
</dbReference>
<evidence type="ECO:0000313" key="3">
    <source>
        <dbReference type="EMBL" id="MEJ8568032.1"/>
    </source>
</evidence>
<dbReference type="InterPro" id="IPR015424">
    <property type="entry name" value="PyrdxlP-dep_Trfase"/>
</dbReference>
<dbReference type="RefSeq" id="WP_354695355.1">
    <property type="nucleotide sequence ID" value="NZ_JAZHOG010000006.1"/>
</dbReference>
<dbReference type="Pfam" id="PF00266">
    <property type="entry name" value="Aminotran_5"/>
    <property type="match status" value="1"/>
</dbReference>
<dbReference type="PANTHER" id="PTHR43586:SF15">
    <property type="entry name" value="BLR3095 PROTEIN"/>
    <property type="match status" value="1"/>
</dbReference>
<dbReference type="AlphaFoldDB" id="A0AAW9R6X8"/>
<keyword evidence="3" id="KW-0808">Transferase</keyword>
<dbReference type="InterPro" id="IPR000192">
    <property type="entry name" value="Aminotrans_V_dom"/>
</dbReference>
<evidence type="ECO:0000256" key="1">
    <source>
        <dbReference type="ARBA" id="ARBA00022898"/>
    </source>
</evidence>
<proteinExistence type="predicted"/>
<dbReference type="SUPFAM" id="SSF53383">
    <property type="entry name" value="PLP-dependent transferases"/>
    <property type="match status" value="1"/>
</dbReference>
<evidence type="ECO:0000259" key="2">
    <source>
        <dbReference type="Pfam" id="PF00266"/>
    </source>
</evidence>
<reference evidence="3 4" key="1">
    <citation type="submission" date="2024-02" db="EMBL/GenBank/DDBJ databases">
        <title>A novel Wenzhouxiangellaceae bacterium, isolated from coastal sediments.</title>
        <authorList>
            <person name="Du Z.-J."/>
            <person name="Ye Y.-Q."/>
            <person name="Zhang X.-Y."/>
        </authorList>
    </citation>
    <scope>NUCLEOTIDE SEQUENCE [LARGE SCALE GENOMIC DNA]</scope>
    <source>
        <strain evidence="3 4">CH-27</strain>
    </source>
</reference>
<comment type="caution">
    <text evidence="3">The sequence shown here is derived from an EMBL/GenBank/DDBJ whole genome shotgun (WGS) entry which is preliminary data.</text>
</comment>
<gene>
    <name evidence="3" type="ORF">V3330_10380</name>
</gene>
<sequence length="411" mass="46663">MNPLDSHIDDIRAQFKMLDHWVYLNAGDIMVPGNYWLDAARDYYRFQECGRMEDIPTADAATHPFLTPAWQECIERGARLINAQPDEVTNMYRPAITANLILYNMFEWHDGDNVVITDLSYPAIPYILQDIARRHGVEIRVVRHVEGEVPLEKMESAIDGRTRLVAVDRTAAFSGFTFDMKSLCRLAHDQGAVVLDDAMQALGAIDIDVADDEVDLLISGSYKWQCGPEGAGLFYIRRAFMDTVDARFRNYIWADVPGGIPFADPHHDNLASWDHPPVNNANRFSQDTVIGPSLFGWNATLKFYERHGIGNIEERVRRLGTYATERLQDIGCTVTSPLDPERRHGLITYTNGDYDRDLEFFRRCAAPGRCKKPIRISMRALGGVGNLRVCTHFFNTEEDIDTLVDLQASMR</sequence>
<dbReference type="Gene3D" id="3.90.1150.10">
    <property type="entry name" value="Aspartate Aminotransferase, domain 1"/>
    <property type="match status" value="1"/>
</dbReference>
<keyword evidence="1" id="KW-0663">Pyridoxal phosphate</keyword>
<keyword evidence="3" id="KW-0032">Aminotransferase</keyword>